<dbReference type="SUPFAM" id="SSF56935">
    <property type="entry name" value="Porins"/>
    <property type="match status" value="1"/>
</dbReference>
<reference evidence="3 4" key="1">
    <citation type="journal article" date="2021" name="bioRxiv">
        <title>Unraveling nitrogen, sulfur and carbon metabolic pathways and microbial community transcriptional responses to substrate deprivation and toxicity stresses in a bioreactor mimicking anoxic brackish coastal sediment conditions.</title>
        <authorList>
            <person name="Martins P.D."/>
            <person name="Echeveste M.J."/>
            <person name="Arshad A."/>
            <person name="Kurth J."/>
            <person name="Ouboter H."/>
            <person name="Jetten M.S.M."/>
            <person name="Welte C.U."/>
        </authorList>
    </citation>
    <scope>NUCLEOTIDE SEQUENCE [LARGE SCALE GENOMIC DNA]</scope>
    <source>
        <strain evidence="3">MAG_38</strain>
    </source>
</reference>
<feature type="chain" id="PRO_5042460668" description="Phosphate-selective porin O and P" evidence="2">
    <location>
        <begin position="30"/>
        <end position="510"/>
    </location>
</feature>
<proteinExistence type="predicted"/>
<feature type="coiled-coil region" evidence="1">
    <location>
        <begin position="29"/>
        <end position="70"/>
    </location>
</feature>
<evidence type="ECO:0000313" key="4">
    <source>
        <dbReference type="Proteomes" id="UP001197609"/>
    </source>
</evidence>
<evidence type="ECO:0000256" key="2">
    <source>
        <dbReference type="SAM" id="SignalP"/>
    </source>
</evidence>
<accession>A0AAJ1EHU3</accession>
<evidence type="ECO:0000313" key="3">
    <source>
        <dbReference type="EMBL" id="MBZ0158533.1"/>
    </source>
</evidence>
<sequence>MRSLSTKRLGLMTMISLTALMIGTGATWAQGKNPELEALRKEIEELRRRDAEKQMKLEELQRQVEAMRSQLPAMAKPVTSEVALDQALKDIEAPSPESALDKAVRALETPALQPITPDLFSRQAGGTTFRLIDLSLDGLFAAGTSTKREATLRDLQGGDHDPRKRGFTVQNVELSLAGAVDPYLTGEAHIVYKIDPEVGDTHIELEEAFFTTQALPYGLQLKGGHFFTEFGQINPQHPHQWHWMDQPVINSRLFGPDGMRAPGVRLGWLTPLPWYSELQVGVQNANGETMSSFLANEEFFEERPIGGRPFVERDVRNLGDLTYLTRWVNSWNVSETVTTKFGASGLFGANATGSDGHTRIYGADLKLTWRPMANFRGWPFFLWQSEAMGRDYVADRFSDDTISLPRKTLRDWGFYTQALYGFSYGWAAGLRYEYASGTGASVLVYDGRQNDPFRDDRHRISPLLAWQPSEFSRIRLQYNYDRADHLQHHDAHSVWLGVEFMYGAHAAHKY</sequence>
<feature type="signal peptide" evidence="2">
    <location>
        <begin position="1"/>
        <end position="29"/>
    </location>
</feature>
<evidence type="ECO:0000256" key="1">
    <source>
        <dbReference type="SAM" id="Coils"/>
    </source>
</evidence>
<dbReference type="EMBL" id="JAIOIU010000002">
    <property type="protein sequence ID" value="MBZ0158533.1"/>
    <property type="molecule type" value="Genomic_DNA"/>
</dbReference>
<name>A0AAJ1EHU3_9BACT</name>
<keyword evidence="2" id="KW-0732">Signal</keyword>
<gene>
    <name evidence="3" type="ORF">K8G79_00030</name>
</gene>
<evidence type="ECO:0008006" key="5">
    <source>
        <dbReference type="Google" id="ProtNLM"/>
    </source>
</evidence>
<organism evidence="3 4">
    <name type="scientific">Candidatus Methylomirabilis tolerans</name>
    <dbReference type="NCBI Taxonomy" id="3123416"/>
    <lineage>
        <taxon>Bacteria</taxon>
        <taxon>Candidatus Methylomirabilota</taxon>
        <taxon>Candidatus Methylomirabilia</taxon>
        <taxon>Candidatus Methylomirabilales</taxon>
        <taxon>Candidatus Methylomirabilaceae</taxon>
        <taxon>Candidatus Methylomirabilis</taxon>
    </lineage>
</organism>
<protein>
    <recommendedName>
        <fullName evidence="5">Phosphate-selective porin O and P</fullName>
    </recommendedName>
</protein>
<comment type="caution">
    <text evidence="3">The sequence shown here is derived from an EMBL/GenBank/DDBJ whole genome shotgun (WGS) entry which is preliminary data.</text>
</comment>
<dbReference type="Proteomes" id="UP001197609">
    <property type="component" value="Unassembled WGS sequence"/>
</dbReference>
<keyword evidence="1" id="KW-0175">Coiled coil</keyword>
<dbReference type="AlphaFoldDB" id="A0AAJ1EHU3"/>